<feature type="transmembrane region" description="Helical" evidence="7">
    <location>
        <begin position="7"/>
        <end position="30"/>
    </location>
</feature>
<dbReference type="InterPro" id="IPR032816">
    <property type="entry name" value="VTT_dom"/>
</dbReference>
<evidence type="ECO:0000313" key="10">
    <source>
        <dbReference type="Proteomes" id="UP000256304"/>
    </source>
</evidence>
<evidence type="ECO:0000259" key="8">
    <source>
        <dbReference type="Pfam" id="PF09335"/>
    </source>
</evidence>
<name>A0A3D9SCI5_9BACL</name>
<dbReference type="InterPro" id="IPR051311">
    <property type="entry name" value="DedA_domain"/>
</dbReference>
<dbReference type="PANTHER" id="PTHR42709">
    <property type="entry name" value="ALKALINE PHOSPHATASE LIKE PROTEIN"/>
    <property type="match status" value="1"/>
</dbReference>
<dbReference type="RefSeq" id="WP_116187954.1">
    <property type="nucleotide sequence ID" value="NZ_QTTN01000004.1"/>
</dbReference>
<keyword evidence="3" id="KW-1003">Cell membrane</keyword>
<reference evidence="9 10" key="1">
    <citation type="submission" date="2018-08" db="EMBL/GenBank/DDBJ databases">
        <title>Genomic Encyclopedia of Type Strains, Phase III (KMG-III): the genomes of soil and plant-associated and newly described type strains.</title>
        <authorList>
            <person name="Whitman W."/>
        </authorList>
    </citation>
    <scope>NUCLEOTIDE SEQUENCE [LARGE SCALE GENOMIC DNA]</scope>
    <source>
        <strain evidence="9 10">CGMCC 1.10966</strain>
    </source>
</reference>
<organism evidence="9 10">
    <name type="scientific">Paenibacillus taihuensis</name>
    <dbReference type="NCBI Taxonomy" id="1156355"/>
    <lineage>
        <taxon>Bacteria</taxon>
        <taxon>Bacillati</taxon>
        <taxon>Bacillota</taxon>
        <taxon>Bacilli</taxon>
        <taxon>Bacillales</taxon>
        <taxon>Paenibacillaceae</taxon>
        <taxon>Paenibacillus</taxon>
    </lineage>
</organism>
<evidence type="ECO:0000256" key="7">
    <source>
        <dbReference type="SAM" id="Phobius"/>
    </source>
</evidence>
<proteinExistence type="inferred from homology"/>
<evidence type="ECO:0000256" key="3">
    <source>
        <dbReference type="ARBA" id="ARBA00022475"/>
    </source>
</evidence>
<feature type="transmembrane region" description="Helical" evidence="7">
    <location>
        <begin position="175"/>
        <end position="196"/>
    </location>
</feature>
<dbReference type="PANTHER" id="PTHR42709:SF6">
    <property type="entry name" value="UNDECAPRENYL PHOSPHATE TRANSPORTER A"/>
    <property type="match status" value="1"/>
</dbReference>
<accession>A0A3D9SCI5</accession>
<protein>
    <submittedName>
        <fullName evidence="9">Membrane protein DedA with SNARE-associated domain</fullName>
    </submittedName>
</protein>
<dbReference type="Pfam" id="PF09335">
    <property type="entry name" value="VTT_dom"/>
    <property type="match status" value="1"/>
</dbReference>
<dbReference type="EMBL" id="QTTN01000004">
    <property type="protein sequence ID" value="REE91614.1"/>
    <property type="molecule type" value="Genomic_DNA"/>
</dbReference>
<comment type="subcellular location">
    <subcellularLocation>
        <location evidence="1">Cell membrane</location>
        <topology evidence="1">Multi-pass membrane protein</topology>
    </subcellularLocation>
</comment>
<comment type="similarity">
    <text evidence="2">Belongs to the DedA family.</text>
</comment>
<keyword evidence="6 7" id="KW-0472">Membrane</keyword>
<comment type="caution">
    <text evidence="9">The sequence shown here is derived from an EMBL/GenBank/DDBJ whole genome shotgun (WGS) entry which is preliminary data.</text>
</comment>
<feature type="transmembrane region" description="Helical" evidence="7">
    <location>
        <begin position="143"/>
        <end position="163"/>
    </location>
</feature>
<keyword evidence="10" id="KW-1185">Reference proteome</keyword>
<keyword evidence="5 7" id="KW-1133">Transmembrane helix</keyword>
<dbReference type="OrthoDB" id="9813426at2"/>
<evidence type="ECO:0000313" key="9">
    <source>
        <dbReference type="EMBL" id="REE91614.1"/>
    </source>
</evidence>
<feature type="domain" description="VTT" evidence="8">
    <location>
        <begin position="37"/>
        <end position="162"/>
    </location>
</feature>
<evidence type="ECO:0000256" key="1">
    <source>
        <dbReference type="ARBA" id="ARBA00004651"/>
    </source>
</evidence>
<evidence type="ECO:0000256" key="6">
    <source>
        <dbReference type="ARBA" id="ARBA00023136"/>
    </source>
</evidence>
<sequence length="203" mass="22363">MHQFIEWISNLAIQLIHALGITGIFIGMILESACIPIPSEVIMLSGGAAVSTGSMTYAEVVLAGVAGNVVGSVIAYYIGAFGGRTLLERYGKYVLFNAAHFEQSQRWFERYGQSTVFFARNLPFIRTFISLPAGIARMPFMKFLLFSLLGCIPWNMALAYAGLKLGANADSIETYLHPISYALAGAAVLLLVYWLLRKRRREA</sequence>
<evidence type="ECO:0000256" key="2">
    <source>
        <dbReference type="ARBA" id="ARBA00010792"/>
    </source>
</evidence>
<keyword evidence="4 7" id="KW-0812">Transmembrane</keyword>
<feature type="transmembrane region" description="Helical" evidence="7">
    <location>
        <begin position="60"/>
        <end position="79"/>
    </location>
</feature>
<evidence type="ECO:0000256" key="4">
    <source>
        <dbReference type="ARBA" id="ARBA00022692"/>
    </source>
</evidence>
<gene>
    <name evidence="9" type="ORF">A8990_104122</name>
</gene>
<dbReference type="GO" id="GO:0005886">
    <property type="term" value="C:plasma membrane"/>
    <property type="evidence" value="ECO:0007669"/>
    <property type="project" value="UniProtKB-SubCell"/>
</dbReference>
<dbReference type="AlphaFoldDB" id="A0A3D9SCI5"/>
<dbReference type="Proteomes" id="UP000256304">
    <property type="component" value="Unassembled WGS sequence"/>
</dbReference>
<evidence type="ECO:0000256" key="5">
    <source>
        <dbReference type="ARBA" id="ARBA00022989"/>
    </source>
</evidence>